<sequence>MLPESKSAPRASTAPDPPTARTGVIAAVAGWSVRHRTLAIAGWVALVLAAVLSSALVSGDDARAVDPGEAGRAQQMVDVQRSGSSVRENVLIQSRDGTGPFSDDPRLRAAAKDLVTLLHRTPEAVRDIGSPLVAHGERWVSRDGRSGLVTFEVAGPDERFDDNYAAAVAAVEQAQRRHPGVRFSQAGDRSLSGAIDEGIKNDLGRAETTSLPLTIVILLAVFGSLIAAGIPLLLSATVVAATFGLLGFIGQWVPFNGAASAIVLLIGMAVGIDYSLFYLRRVREERAAGHDVREALRRTAKTSGSAIVASGLTVMLCLVGLLFTGVDVFKGLTAGTVLVVGLAVLGSLTVLPALLAVLGRRVDWARIPWLGRRRIAAGESRIWGQVARAVVARPVLSGAAVSMVLLVLALPVLGIRLQDAAVTASLPPGISPAVDAANVMQREFPGAATAARVVLARGDGGSADTQQVRAAIEGLHRQAVSSGGLLLEPITAVPVGHAMVVRVPLAGAVTDPVADRALAMLRERALPATFGQVTGVSYAVTGKTATPHDFAVQVNDRTPIVVAFVLALAFVLLAVTFRSWTIPLVSILLNLLSIGAACGVLVWVFQDGHLESLLGFGSYGGVVSWLPLFMFVILFGLSMDYHIFILSRIKERRLGGASAREAIVGGIAGSAGVVSGAAFIMIGVFTVFVTLSAIEYKMLGLGMAVAILIDATVVRGVLLPAAMALLGERTWMRQPATQALTWPAAP</sequence>
<evidence type="ECO:0000256" key="5">
    <source>
        <dbReference type="ARBA" id="ARBA00023136"/>
    </source>
</evidence>
<feature type="transmembrane region" description="Helical" evidence="7">
    <location>
        <begin position="584"/>
        <end position="605"/>
    </location>
</feature>
<dbReference type="PANTHER" id="PTHR33406:SF13">
    <property type="entry name" value="MEMBRANE PROTEIN YDFJ"/>
    <property type="match status" value="1"/>
</dbReference>
<dbReference type="InterPro" id="IPR050545">
    <property type="entry name" value="Mycobact_MmpL"/>
</dbReference>
<organism evidence="9 10">
    <name type="scientific">Microtetraspora malaysiensis</name>
    <dbReference type="NCBI Taxonomy" id="161358"/>
    <lineage>
        <taxon>Bacteria</taxon>
        <taxon>Bacillati</taxon>
        <taxon>Actinomycetota</taxon>
        <taxon>Actinomycetes</taxon>
        <taxon>Streptosporangiales</taxon>
        <taxon>Streptosporangiaceae</taxon>
        <taxon>Microtetraspora</taxon>
    </lineage>
</organism>
<feature type="transmembrane region" description="Helical" evidence="7">
    <location>
        <begin position="332"/>
        <end position="358"/>
    </location>
</feature>
<comment type="subcellular location">
    <subcellularLocation>
        <location evidence="1">Cell membrane</location>
        <topology evidence="1">Multi-pass membrane protein</topology>
    </subcellularLocation>
</comment>
<feature type="transmembrane region" description="Helical" evidence="7">
    <location>
        <begin position="258"/>
        <end position="279"/>
    </location>
</feature>
<keyword evidence="3 7" id="KW-0812">Transmembrane</keyword>
<dbReference type="RefSeq" id="WP_387414412.1">
    <property type="nucleotide sequence ID" value="NZ_JBIASD010000016.1"/>
</dbReference>
<evidence type="ECO:0000313" key="9">
    <source>
        <dbReference type="EMBL" id="MFF3668735.1"/>
    </source>
</evidence>
<dbReference type="SUPFAM" id="SSF82866">
    <property type="entry name" value="Multidrug efflux transporter AcrB transmembrane domain"/>
    <property type="match status" value="2"/>
</dbReference>
<feature type="domain" description="SSD" evidence="8">
    <location>
        <begin position="232"/>
        <end position="357"/>
    </location>
</feature>
<name>A0ABW6SUP8_9ACTN</name>
<evidence type="ECO:0000256" key="7">
    <source>
        <dbReference type="SAM" id="Phobius"/>
    </source>
</evidence>
<evidence type="ECO:0000259" key="8">
    <source>
        <dbReference type="PROSITE" id="PS50156"/>
    </source>
</evidence>
<dbReference type="PANTHER" id="PTHR33406">
    <property type="entry name" value="MEMBRANE PROTEIN MJ1562-RELATED"/>
    <property type="match status" value="1"/>
</dbReference>
<evidence type="ECO:0000256" key="4">
    <source>
        <dbReference type="ARBA" id="ARBA00022989"/>
    </source>
</evidence>
<comment type="caution">
    <text evidence="9">The sequence shown here is derived from an EMBL/GenBank/DDBJ whole genome shotgun (WGS) entry which is preliminary data.</text>
</comment>
<dbReference type="EMBL" id="JBIASD010000016">
    <property type="protein sequence ID" value="MFF3668735.1"/>
    <property type="molecule type" value="Genomic_DNA"/>
</dbReference>
<keyword evidence="10" id="KW-1185">Reference proteome</keyword>
<evidence type="ECO:0000256" key="3">
    <source>
        <dbReference type="ARBA" id="ARBA00022692"/>
    </source>
</evidence>
<evidence type="ECO:0000256" key="2">
    <source>
        <dbReference type="ARBA" id="ARBA00022475"/>
    </source>
</evidence>
<protein>
    <submittedName>
        <fullName evidence="9">MMPL family transporter</fullName>
    </submittedName>
</protein>
<proteinExistence type="predicted"/>
<feature type="transmembrane region" description="Helical" evidence="7">
    <location>
        <begin position="38"/>
        <end position="57"/>
    </location>
</feature>
<evidence type="ECO:0000256" key="1">
    <source>
        <dbReference type="ARBA" id="ARBA00004651"/>
    </source>
</evidence>
<dbReference type="InterPro" id="IPR000731">
    <property type="entry name" value="SSD"/>
</dbReference>
<dbReference type="Gene3D" id="1.20.1640.10">
    <property type="entry name" value="Multidrug efflux transporter AcrB transmembrane domain"/>
    <property type="match status" value="2"/>
</dbReference>
<feature type="transmembrane region" description="Helical" evidence="7">
    <location>
        <begin position="625"/>
        <end position="646"/>
    </location>
</feature>
<gene>
    <name evidence="9" type="ORF">ACFYXI_24420</name>
</gene>
<dbReference type="InterPro" id="IPR004869">
    <property type="entry name" value="MMPL_dom"/>
</dbReference>
<keyword evidence="2" id="KW-1003">Cell membrane</keyword>
<keyword evidence="4 7" id="KW-1133">Transmembrane helix</keyword>
<feature type="transmembrane region" description="Helical" evidence="7">
    <location>
        <begin position="560"/>
        <end position="577"/>
    </location>
</feature>
<dbReference type="Pfam" id="PF03176">
    <property type="entry name" value="MMPL"/>
    <property type="match status" value="2"/>
</dbReference>
<dbReference type="PROSITE" id="PS50156">
    <property type="entry name" value="SSD"/>
    <property type="match status" value="1"/>
</dbReference>
<reference evidence="9 10" key="1">
    <citation type="submission" date="2024-10" db="EMBL/GenBank/DDBJ databases">
        <title>The Natural Products Discovery Center: Release of the First 8490 Sequenced Strains for Exploring Actinobacteria Biosynthetic Diversity.</title>
        <authorList>
            <person name="Kalkreuter E."/>
            <person name="Kautsar S.A."/>
            <person name="Yang D."/>
            <person name="Bader C.D."/>
            <person name="Teijaro C.N."/>
            <person name="Fluegel L."/>
            <person name="Davis C.M."/>
            <person name="Simpson J.R."/>
            <person name="Lauterbach L."/>
            <person name="Steele A.D."/>
            <person name="Gui C."/>
            <person name="Meng S."/>
            <person name="Li G."/>
            <person name="Viehrig K."/>
            <person name="Ye F."/>
            <person name="Su P."/>
            <person name="Kiefer A.F."/>
            <person name="Nichols A."/>
            <person name="Cepeda A.J."/>
            <person name="Yan W."/>
            <person name="Fan B."/>
            <person name="Jiang Y."/>
            <person name="Adhikari A."/>
            <person name="Zheng C.-J."/>
            <person name="Schuster L."/>
            <person name="Cowan T.M."/>
            <person name="Smanski M.J."/>
            <person name="Chevrette M.G."/>
            <person name="De Carvalho L.P.S."/>
            <person name="Shen B."/>
        </authorList>
    </citation>
    <scope>NUCLEOTIDE SEQUENCE [LARGE SCALE GENOMIC DNA]</scope>
    <source>
        <strain evidence="9 10">NPDC002173</strain>
    </source>
</reference>
<feature type="region of interest" description="Disordered" evidence="6">
    <location>
        <begin position="1"/>
        <end position="20"/>
    </location>
</feature>
<evidence type="ECO:0000256" key="6">
    <source>
        <dbReference type="SAM" id="MobiDB-lite"/>
    </source>
</evidence>
<keyword evidence="5 7" id="KW-0472">Membrane</keyword>
<feature type="transmembrane region" description="Helical" evidence="7">
    <location>
        <begin position="700"/>
        <end position="726"/>
    </location>
</feature>
<accession>A0ABW6SUP8</accession>
<evidence type="ECO:0000313" key="10">
    <source>
        <dbReference type="Proteomes" id="UP001602013"/>
    </source>
</evidence>
<feature type="transmembrane region" description="Helical" evidence="7">
    <location>
        <begin position="306"/>
        <end position="326"/>
    </location>
</feature>
<feature type="transmembrane region" description="Helical" evidence="7">
    <location>
        <begin position="390"/>
        <end position="413"/>
    </location>
</feature>
<feature type="transmembrane region" description="Helical" evidence="7">
    <location>
        <begin position="667"/>
        <end position="694"/>
    </location>
</feature>
<dbReference type="Proteomes" id="UP001602013">
    <property type="component" value="Unassembled WGS sequence"/>
</dbReference>
<feature type="transmembrane region" description="Helical" evidence="7">
    <location>
        <begin position="213"/>
        <end position="246"/>
    </location>
</feature>